<dbReference type="Proteomes" id="UP000050792">
    <property type="component" value="Unassembled WGS sequence"/>
</dbReference>
<dbReference type="AlphaFoldDB" id="A0AA85FNB7"/>
<reference evidence="2" key="2">
    <citation type="submission" date="2023-11" db="UniProtKB">
        <authorList>
            <consortium name="WormBaseParasite"/>
        </authorList>
    </citation>
    <scope>IDENTIFICATION</scope>
</reference>
<evidence type="ECO:0000313" key="2">
    <source>
        <dbReference type="WBParaSite" id="SRDH1_5520.1"/>
    </source>
</evidence>
<sequence length="405" mass="45879">MHRVARKARPLLRSVTLRVRNRVLHDMVRLLENIIFITEHESTAKNVVTVFEQFKNSSIIIQLDPAKLMEEQFIAGFCRRGAVTVLPIKPLPEFNLSIRKSILTLDMSPVVYSGFGLSAKKVKQEKIQFFYRFQVDLKSSRFQRNGPLHTRLRSFFKAFTNPLELGTRIPQRLGNLGPFFVDWLPDSSVIQINESPKSESIASYLNDNKHIVIQPQCEVFNYTGSPILIPELISWDKLPLKQEEKSSTCTETDETSDFLNIVNIRLGLTVLSHLAAGISFPDSAVSNCVPSYNPCITNASLSPIYAQTVDEIILPVYKLEKLKIIYLSGLFLDCCYDELEDKIKSMLVESQCGNELVYMCRCPLKVTTDSVQSLKQSVDHLGTLFLTGRKSISDSQGPPLIKIRF</sequence>
<keyword evidence="1" id="KW-1185">Reference proteome</keyword>
<dbReference type="WBParaSite" id="SRDH1_5520.1">
    <property type="protein sequence ID" value="SRDH1_5520.1"/>
    <property type="gene ID" value="SRDH1_5520"/>
</dbReference>
<accession>A0AA85FNB7</accession>
<evidence type="ECO:0000313" key="1">
    <source>
        <dbReference type="Proteomes" id="UP000050792"/>
    </source>
</evidence>
<organism evidence="1 2">
    <name type="scientific">Schistosoma rodhaini</name>
    <dbReference type="NCBI Taxonomy" id="6188"/>
    <lineage>
        <taxon>Eukaryota</taxon>
        <taxon>Metazoa</taxon>
        <taxon>Spiralia</taxon>
        <taxon>Lophotrochozoa</taxon>
        <taxon>Platyhelminthes</taxon>
        <taxon>Trematoda</taxon>
        <taxon>Digenea</taxon>
        <taxon>Strigeidida</taxon>
        <taxon>Schistosomatoidea</taxon>
        <taxon>Schistosomatidae</taxon>
        <taxon>Schistosoma</taxon>
    </lineage>
</organism>
<name>A0AA85FNB7_9TREM</name>
<protein>
    <submittedName>
        <fullName evidence="2">Uncharacterized protein</fullName>
    </submittedName>
</protein>
<reference evidence="1" key="1">
    <citation type="submission" date="2022-06" db="EMBL/GenBank/DDBJ databases">
        <authorList>
            <person name="Berger JAMES D."/>
            <person name="Berger JAMES D."/>
        </authorList>
    </citation>
    <scope>NUCLEOTIDE SEQUENCE [LARGE SCALE GENOMIC DNA]</scope>
</reference>
<proteinExistence type="predicted"/>